<dbReference type="InterPro" id="IPR019734">
    <property type="entry name" value="TPR_rpt"/>
</dbReference>
<evidence type="ECO:0000313" key="6">
    <source>
        <dbReference type="Proteomes" id="UP001162741"/>
    </source>
</evidence>
<name>A0ABY6IYH5_9BACT</name>
<dbReference type="Pfam" id="PF13181">
    <property type="entry name" value="TPR_8"/>
    <property type="match status" value="1"/>
</dbReference>
<protein>
    <submittedName>
        <fullName evidence="5">Tetratricopeptide repeat protein</fullName>
    </submittedName>
</protein>
<feature type="repeat" description="TPR" evidence="3">
    <location>
        <begin position="130"/>
        <end position="163"/>
    </location>
</feature>
<dbReference type="Pfam" id="PF14559">
    <property type="entry name" value="TPR_19"/>
    <property type="match status" value="1"/>
</dbReference>
<evidence type="ECO:0000256" key="2">
    <source>
        <dbReference type="ARBA" id="ARBA00022803"/>
    </source>
</evidence>
<reference evidence="5" key="1">
    <citation type="submission" date="2022-10" db="EMBL/GenBank/DDBJ databases">
        <title>Chitinophaga sp. nov., isolated from soil.</title>
        <authorList>
            <person name="Jeon C.O."/>
        </authorList>
    </citation>
    <scope>NUCLEOTIDE SEQUENCE</scope>
    <source>
        <strain evidence="5">R8</strain>
    </source>
</reference>
<feature type="repeat" description="TPR" evidence="3">
    <location>
        <begin position="96"/>
        <end position="129"/>
    </location>
</feature>
<evidence type="ECO:0000313" key="5">
    <source>
        <dbReference type="EMBL" id="UYQ92335.1"/>
    </source>
</evidence>
<proteinExistence type="predicted"/>
<dbReference type="InterPro" id="IPR003107">
    <property type="entry name" value="HAT"/>
</dbReference>
<keyword evidence="1" id="KW-0677">Repeat</keyword>
<keyword evidence="4" id="KW-0732">Signal</keyword>
<sequence length="362" mass="41775">MQWQKAVRIWILIIAGALPFTQASAQDATELHNTARNFMRSGDYANAVLVLNQAIQQEPDNYALRKDLAFAYYLRNDFNRGKGIVDPLLDKKDADAQVYQIAGNIYQARGDFGGAEKIYKKGLKKFPKSGELYNDFGELLMNLKNVDMAIKHWVKGIEMDPNFPGNYYHAATSLYYAKDPTWTILYGETFVNLESYTTRTAEVRNLLVDSYKKLFDDPAIFNNIPEDVPSKSSKKKDEKSDLDFATAFRKTMAKHVSVVMTGIEPEGLVMLRTRFLLDWYNFYSLKYPYALFDFQRKLLREGLFEAYNQWIFGPVSNQSDYKAWTSSHKQEYDAFAQYQRNNPLKLRGDEFYTDASKLGMGK</sequence>
<dbReference type="EMBL" id="CP107006">
    <property type="protein sequence ID" value="UYQ92335.1"/>
    <property type="molecule type" value="Genomic_DNA"/>
</dbReference>
<dbReference type="InterPro" id="IPR011990">
    <property type="entry name" value="TPR-like_helical_dom_sf"/>
</dbReference>
<dbReference type="PANTHER" id="PTHR44186:SF1">
    <property type="entry name" value="BARDET-BIEDL SYNDROME 4 PROTEIN"/>
    <property type="match status" value="1"/>
</dbReference>
<dbReference type="RefSeq" id="WP_264280614.1">
    <property type="nucleotide sequence ID" value="NZ_CP107006.1"/>
</dbReference>
<feature type="repeat" description="TPR" evidence="3">
    <location>
        <begin position="28"/>
        <end position="61"/>
    </location>
</feature>
<evidence type="ECO:0000256" key="4">
    <source>
        <dbReference type="SAM" id="SignalP"/>
    </source>
</evidence>
<evidence type="ECO:0000256" key="1">
    <source>
        <dbReference type="ARBA" id="ARBA00022737"/>
    </source>
</evidence>
<dbReference type="SMART" id="SM00386">
    <property type="entry name" value="HAT"/>
    <property type="match status" value="2"/>
</dbReference>
<organism evidence="5 6">
    <name type="scientific">Chitinophaga horti</name>
    <dbReference type="NCBI Taxonomy" id="2920382"/>
    <lineage>
        <taxon>Bacteria</taxon>
        <taxon>Pseudomonadati</taxon>
        <taxon>Bacteroidota</taxon>
        <taxon>Chitinophagia</taxon>
        <taxon>Chitinophagales</taxon>
        <taxon>Chitinophagaceae</taxon>
        <taxon>Chitinophaga</taxon>
    </lineage>
</organism>
<dbReference type="PROSITE" id="PS50005">
    <property type="entry name" value="TPR"/>
    <property type="match status" value="3"/>
</dbReference>
<keyword evidence="6" id="KW-1185">Reference proteome</keyword>
<accession>A0ABY6IYH5</accession>
<evidence type="ECO:0000256" key="3">
    <source>
        <dbReference type="PROSITE-ProRule" id="PRU00339"/>
    </source>
</evidence>
<feature type="chain" id="PRO_5046447448" evidence="4">
    <location>
        <begin position="26"/>
        <end position="362"/>
    </location>
</feature>
<gene>
    <name evidence="5" type="ORF">MKQ68_19815</name>
</gene>
<dbReference type="SUPFAM" id="SSF48452">
    <property type="entry name" value="TPR-like"/>
    <property type="match status" value="1"/>
</dbReference>
<feature type="signal peptide" evidence="4">
    <location>
        <begin position="1"/>
        <end position="25"/>
    </location>
</feature>
<dbReference type="SMART" id="SM00028">
    <property type="entry name" value="TPR"/>
    <property type="match status" value="3"/>
</dbReference>
<dbReference type="Gene3D" id="1.25.40.10">
    <property type="entry name" value="Tetratricopeptide repeat domain"/>
    <property type="match status" value="1"/>
</dbReference>
<dbReference type="Proteomes" id="UP001162741">
    <property type="component" value="Chromosome"/>
</dbReference>
<keyword evidence="2 3" id="KW-0802">TPR repeat</keyword>
<dbReference type="PANTHER" id="PTHR44186">
    <property type="match status" value="1"/>
</dbReference>